<gene>
    <name evidence="4" type="ORF">AYJ05_01815</name>
</gene>
<dbReference type="Gene3D" id="1.10.10.60">
    <property type="entry name" value="Homeodomain-like"/>
    <property type="match status" value="1"/>
</dbReference>
<reference evidence="5" key="1">
    <citation type="submission" date="2016-02" db="EMBL/GenBank/DDBJ databases">
        <authorList>
            <person name="Kaur G."/>
            <person name="Nair G.R."/>
            <person name="Mayilraj S."/>
        </authorList>
    </citation>
    <scope>NUCLEOTIDE SEQUENCE [LARGE SCALE GENOMIC DNA]</scope>
    <source>
        <strain evidence="5">GA-15</strain>
    </source>
</reference>
<dbReference type="EMBL" id="LSTQ01000001">
    <property type="protein sequence ID" value="OAH32443.1"/>
    <property type="molecule type" value="Genomic_DNA"/>
</dbReference>
<evidence type="ECO:0000313" key="5">
    <source>
        <dbReference type="Proteomes" id="UP000076947"/>
    </source>
</evidence>
<dbReference type="InterPro" id="IPR009057">
    <property type="entry name" value="Homeodomain-like_sf"/>
</dbReference>
<evidence type="ECO:0000256" key="2">
    <source>
        <dbReference type="ARBA" id="ARBA00023163"/>
    </source>
</evidence>
<dbReference type="SUPFAM" id="SSF46689">
    <property type="entry name" value="Homeodomain-like"/>
    <property type="match status" value="1"/>
</dbReference>
<proteinExistence type="predicted"/>
<keyword evidence="5" id="KW-1185">Reference proteome</keyword>
<dbReference type="Proteomes" id="UP000076947">
    <property type="component" value="Unassembled WGS sequence"/>
</dbReference>
<evidence type="ECO:0000313" key="4">
    <source>
        <dbReference type="EMBL" id="OAH32443.1"/>
    </source>
</evidence>
<dbReference type="PROSITE" id="PS01124">
    <property type="entry name" value="HTH_ARAC_FAMILY_2"/>
    <property type="match status" value="1"/>
</dbReference>
<protein>
    <recommendedName>
        <fullName evidence="3">HTH araC/xylS-type domain-containing protein</fullName>
    </recommendedName>
</protein>
<dbReference type="InterPro" id="IPR018060">
    <property type="entry name" value="HTH_AraC"/>
</dbReference>
<dbReference type="GO" id="GO:0043565">
    <property type="term" value="F:sequence-specific DNA binding"/>
    <property type="evidence" value="ECO:0007669"/>
    <property type="project" value="InterPro"/>
</dbReference>
<dbReference type="STRING" id="1705.CA21670_09190"/>
<evidence type="ECO:0000259" key="3">
    <source>
        <dbReference type="PROSITE" id="PS01124"/>
    </source>
</evidence>
<dbReference type="PANTHER" id="PTHR11019:SF159">
    <property type="entry name" value="TRANSCRIPTIONAL REGULATOR-RELATED"/>
    <property type="match status" value="1"/>
</dbReference>
<comment type="caution">
    <text evidence="4">The sequence shown here is derived from an EMBL/GenBank/DDBJ whole genome shotgun (WGS) entry which is preliminary data.</text>
</comment>
<organism evidence="4 5">
    <name type="scientific">Corynebacterium stationis</name>
    <dbReference type="NCBI Taxonomy" id="1705"/>
    <lineage>
        <taxon>Bacteria</taxon>
        <taxon>Bacillati</taxon>
        <taxon>Actinomycetota</taxon>
        <taxon>Actinomycetes</taxon>
        <taxon>Mycobacteriales</taxon>
        <taxon>Corynebacteriaceae</taxon>
        <taxon>Corynebacterium</taxon>
    </lineage>
</organism>
<dbReference type="Pfam" id="PF12833">
    <property type="entry name" value="HTH_18"/>
    <property type="match status" value="1"/>
</dbReference>
<evidence type="ECO:0000256" key="1">
    <source>
        <dbReference type="ARBA" id="ARBA00023015"/>
    </source>
</evidence>
<keyword evidence="2" id="KW-0804">Transcription</keyword>
<name>A0A177IUE7_9CORY</name>
<dbReference type="SMART" id="SM00342">
    <property type="entry name" value="HTH_ARAC"/>
    <property type="match status" value="1"/>
</dbReference>
<accession>A0A177IUE7</accession>
<dbReference type="PANTHER" id="PTHR11019">
    <property type="entry name" value="HTH-TYPE TRANSCRIPTIONAL REGULATOR NIMR"/>
    <property type="match status" value="1"/>
</dbReference>
<feature type="domain" description="HTH araC/xylS-type" evidence="3">
    <location>
        <begin position="1"/>
        <end position="63"/>
    </location>
</feature>
<sequence length="71" mass="7986">MTETGEIFQERRRQARMTKAKQLFIDGRPLDAIALHVGYSTASAFGRAFKKRTGLSPCAYFNEYVSAGVRI</sequence>
<dbReference type="GO" id="GO:0003700">
    <property type="term" value="F:DNA-binding transcription factor activity"/>
    <property type="evidence" value="ECO:0007669"/>
    <property type="project" value="InterPro"/>
</dbReference>
<keyword evidence="1" id="KW-0805">Transcription regulation</keyword>
<dbReference type="AlphaFoldDB" id="A0A177IUE7"/>